<evidence type="ECO:0000313" key="1">
    <source>
        <dbReference type="Proteomes" id="UP000095286"/>
    </source>
</evidence>
<dbReference type="Proteomes" id="UP000095286">
    <property type="component" value="Unplaced"/>
</dbReference>
<proteinExistence type="predicted"/>
<accession>A0AC35TQ28</accession>
<reference evidence="2" key="1">
    <citation type="submission" date="2016-11" db="UniProtKB">
        <authorList>
            <consortium name="WormBaseParasite"/>
        </authorList>
    </citation>
    <scope>IDENTIFICATION</scope>
    <source>
        <strain evidence="2">KR3021</strain>
    </source>
</reference>
<organism evidence="1 2">
    <name type="scientific">Rhabditophanes sp. KR3021</name>
    <dbReference type="NCBI Taxonomy" id="114890"/>
    <lineage>
        <taxon>Eukaryota</taxon>
        <taxon>Metazoa</taxon>
        <taxon>Ecdysozoa</taxon>
        <taxon>Nematoda</taxon>
        <taxon>Chromadorea</taxon>
        <taxon>Rhabditida</taxon>
        <taxon>Tylenchina</taxon>
        <taxon>Panagrolaimomorpha</taxon>
        <taxon>Strongyloidoidea</taxon>
        <taxon>Alloionematidae</taxon>
        <taxon>Rhabditophanes</taxon>
    </lineage>
</organism>
<sequence>MASPTERVVINFAELHDDFLDNEDVNEEKLSEWYGKLVNFELEESEPFENVNLIFHALQWIMQFEHTWVEELRENSDLLASEMGEKEENWQQIRDALKNELSEVREKMTNIAGIDDLSEAFRAEINTLKEENTSLKLTNRDRDRELFDERNKIENLEKRISNLEKDKTMKEHQISQYEETMKDLNRKISQKQDGSSKLEYETKKLQQRSEQAIKLSAQIEEIAAENEKLKKHAERLTLKLEDANKLINQSASKNISLMHRIEEGEKMIEELNEEKNVIKRQLKDKKKDIEELIYQDDTNGKELNNLLKKKELTIDKLKREFAHLQSENEILRSTNDSIGERKHYQEEMEKLRLELVEATNVAKNLFSNNADKPHEESDDSVHLRIRLIQMDKNLTTAQEEINQLAKEKKEADDHIYLKSKENVELYAKIEDLRTKVYGNGAEEVKRLEDQIQFREDQISKLIQKIILLENQLEDIATKGEENEGVDILEEEKVEDSSTATDYEIEQLPKVAEPAVVDIKPKHSPRQPNIRKPKHTSSHYYSQHDLSSWEASALLITNLNAELVILLAELQDKNAEIAKWKVSFEKQQQGIDKLEAKFIELHAKDRVDALGPNLIEAIQREANDQVADAKLEVEKKAIQITELSRVVDSFDTSKDEKIRRLAESSRRLIYVEIQNATLRRQNKIIEDKLADINISSKKAEDKLSTYHKDYEIKLMEKEYENEVNIIEMARLQHCLITSVPQFEYERVLKKYKDLVLNGVGISQDLLNVEEADAFGSINVMKVDGGSNMDKEHLVSEVKALQKYNQIITDQNSFWQKEVERLKMEVTEVNEFLDAFRLGSDIQNFIGALQKKFIDAINSQQEIYDDRSHLQKKLRRLLNDIRRQDKEYKNDRVKLVNVIMNLKQLLQRERSNSIDSITLHDVAIFHENKLLFDAKDKELNDSLIEVEQENQKLKMLTANLEAMDISIKTLSEGNSNVAFYQKMMQASNLNVITLNDKVKTLSYRLQKAEKEIHTKDEQILEIKKTNDELYLSVLKPVDISTTKINFKYYDQFLDKEENNNGKDEDENGEAKRRQQQLHDEDNDQESVESIILSNRSNDDRRPRTLFIDNSVEFEAQIHSLKKTTHIAIEGYKEQLKRKNSIIEEYKIMLKEIANQAKLDLIESNRNENSPPKLSPKAQFDEKNLAEVEAKLEAKEHEVHKLQREVKGIEEAYIELSKKYRDNVLRLEQSSFDLENIKIHKESTKNTYVQTDKMESSDKDSTQSSHKSTPSSHTSEHSSHKGDHDESTIRSKRKVSTSETSSDSVSSESSPITTPKSKIDSEKNALIDYPDNVSVRSDMVVLQQRAELRRLKTKLTNIERKSKELENENHILTDKLSKYTRRTTTDLSHNLDAENQTLKTEISKLKREGTILKTRTENLNKQVFDLEKAAKYNNKSAISTERWNEKKKFDETILILKKQTSMLREEQKELKEKIDKRDKIIEQFQEQRGSHRMEHAVTKATIKKENELKAENAKHTEIEAKFSTKIQLLESQIHTLKLKLSNLNSENLTLKRKNLNLATEKSGLVKEYDSIIENLNVQLRSKVHVYEDPPEDDVISELYEREPSEVIVFEDSGYETTYRKSDQCEHEKIFKREIHLLEEKCVELTAQITVLRQEHAKLQYQYDLLLEERSAPNSGSIALLKDKLEYKEILIETQRQKINELDNQLWLINNMKSPDPKRRVFY</sequence>
<name>A0AC35TQ28_9BILA</name>
<protein>
    <submittedName>
        <fullName evidence="2">Centrosomal protein</fullName>
    </submittedName>
</protein>
<evidence type="ECO:0000313" key="2">
    <source>
        <dbReference type="WBParaSite" id="RSKR_0000286400.1"/>
    </source>
</evidence>
<dbReference type="WBParaSite" id="RSKR_0000286400.1">
    <property type="protein sequence ID" value="RSKR_0000286400.1"/>
    <property type="gene ID" value="RSKR_0000286400"/>
</dbReference>